<feature type="transmembrane region" description="Helical" evidence="12">
    <location>
        <begin position="15"/>
        <end position="35"/>
    </location>
</feature>
<reference evidence="15 16" key="1">
    <citation type="submission" date="2019-05" db="EMBL/GenBank/DDBJ databases">
        <title>Burkholderia sp. DHOD12, isolated from subtropical forest soil.</title>
        <authorList>
            <person name="Gao Z.-H."/>
            <person name="Qiu L.-H."/>
        </authorList>
    </citation>
    <scope>NUCLEOTIDE SEQUENCE [LARGE SCALE GENOMIC DNA]</scope>
    <source>
        <strain evidence="15 16">DHOD12</strain>
    </source>
</reference>
<dbReference type="EMBL" id="CP040078">
    <property type="protein sequence ID" value="QCP52116.1"/>
    <property type="molecule type" value="Genomic_DNA"/>
</dbReference>
<evidence type="ECO:0000313" key="16">
    <source>
        <dbReference type="Proteomes" id="UP000298656"/>
    </source>
</evidence>
<keyword evidence="16" id="KW-1185">Reference proteome</keyword>
<dbReference type="CDD" id="cd11386">
    <property type="entry name" value="MCP_signal"/>
    <property type="match status" value="1"/>
</dbReference>
<dbReference type="PANTHER" id="PTHR43531:SF14">
    <property type="entry name" value="METHYL-ACCEPTING CHEMOTAXIS PROTEIN I-RELATED"/>
    <property type="match status" value="1"/>
</dbReference>
<evidence type="ECO:0000256" key="6">
    <source>
        <dbReference type="ARBA" id="ARBA00022692"/>
    </source>
</evidence>
<dbReference type="AlphaFoldDB" id="A0A4P8IUP6"/>
<sequence>MLKQFSIRGGLATTIAGYTVLLVLVVGSCIAGLYVGNAALESMYRDDTASLLHLKTSSERMLVARERFGDVAQIIAAGQPAKNEIAQLHTLLKQSNDELDAYVRLHDRDAREQALFDALQKCRQTLLDQVFLKALSLLDHDDAFNFLDTQRSAPLALFAEYQQAIEALETFQFDRERARYDEAAALFHKIVWALGAVAVFALIVGFFAQRALAKAIVEPIDLAVDHFEKIAKGDLTGTVVVARANEMAYLLNALKQMQAGLTATVQQVRASAETIVSDVRAIASGNVDLSSRTEQQAVSLQQAAASVEQLTAAVRQNADNARDARRHVEGAADIAVRSGQAMERVVATMSAISESSSRITGIVGVIESIAFQTNILALNAAVEAARAGEQGRGFAVVATEVRGLAQRSASAAKEIKELIGASTRRVEEGGGLVAQAGSTMSELVDAVERVNTIMGEISIASDEQSVGIEQVNVTVTKMEQTMQQNAALVEEASAVALSLEEQSVRLNDAVAQFRLRDEASR</sequence>
<dbReference type="GO" id="GO:0007165">
    <property type="term" value="P:signal transduction"/>
    <property type="evidence" value="ECO:0007669"/>
    <property type="project" value="UniProtKB-KW"/>
</dbReference>
<dbReference type="FunFam" id="1.10.287.950:FF:000001">
    <property type="entry name" value="Methyl-accepting chemotaxis sensory transducer"/>
    <property type="match status" value="1"/>
</dbReference>
<feature type="domain" description="Methyl-accepting transducer" evidence="13">
    <location>
        <begin position="271"/>
        <end position="500"/>
    </location>
</feature>
<dbReference type="Proteomes" id="UP000298656">
    <property type="component" value="Chromosome 2"/>
</dbReference>
<dbReference type="RefSeq" id="WP_137334889.1">
    <property type="nucleotide sequence ID" value="NZ_CP040078.1"/>
</dbReference>
<gene>
    <name evidence="15" type="ORF">FAZ95_23280</name>
</gene>
<keyword evidence="3" id="KW-0488">Methylation</keyword>
<proteinExistence type="inferred from homology"/>
<keyword evidence="7 12" id="KW-1133">Transmembrane helix</keyword>
<evidence type="ECO:0000256" key="5">
    <source>
        <dbReference type="ARBA" id="ARBA00022519"/>
    </source>
</evidence>
<feature type="transmembrane region" description="Helical" evidence="12">
    <location>
        <begin position="186"/>
        <end position="208"/>
    </location>
</feature>
<dbReference type="InterPro" id="IPR003660">
    <property type="entry name" value="HAMP_dom"/>
</dbReference>
<comment type="similarity">
    <text evidence="10">Belongs to the methyl-accepting chemotaxis (MCP) protein family.</text>
</comment>
<evidence type="ECO:0000256" key="1">
    <source>
        <dbReference type="ARBA" id="ARBA00004429"/>
    </source>
</evidence>
<dbReference type="SMART" id="SM00304">
    <property type="entry name" value="HAMP"/>
    <property type="match status" value="1"/>
</dbReference>
<evidence type="ECO:0000256" key="8">
    <source>
        <dbReference type="ARBA" id="ARBA00023136"/>
    </source>
</evidence>
<evidence type="ECO:0000259" key="14">
    <source>
        <dbReference type="PROSITE" id="PS50885"/>
    </source>
</evidence>
<keyword evidence="4" id="KW-0145">Chemotaxis</keyword>
<comment type="subcellular location">
    <subcellularLocation>
        <location evidence="1">Cell inner membrane</location>
        <topology evidence="1">Multi-pass membrane protein</topology>
    </subcellularLocation>
</comment>
<dbReference type="PRINTS" id="PR00260">
    <property type="entry name" value="CHEMTRNSDUCR"/>
</dbReference>
<name>A0A4P8IUP6_9BURK</name>
<evidence type="ECO:0000256" key="9">
    <source>
        <dbReference type="ARBA" id="ARBA00023224"/>
    </source>
</evidence>
<dbReference type="InterPro" id="IPR004090">
    <property type="entry name" value="Chemotax_Me-accpt_rcpt"/>
</dbReference>
<dbReference type="SMART" id="SM00283">
    <property type="entry name" value="MA"/>
    <property type="match status" value="1"/>
</dbReference>
<dbReference type="Pfam" id="PF02203">
    <property type="entry name" value="TarH"/>
    <property type="match status" value="1"/>
</dbReference>
<dbReference type="PROSITE" id="PS50111">
    <property type="entry name" value="CHEMOTAXIS_TRANSDUC_2"/>
    <property type="match status" value="1"/>
</dbReference>
<protein>
    <submittedName>
        <fullName evidence="15">HAMP domain-containing protein</fullName>
    </submittedName>
</protein>
<evidence type="ECO:0000256" key="7">
    <source>
        <dbReference type="ARBA" id="ARBA00022989"/>
    </source>
</evidence>
<evidence type="ECO:0000256" key="4">
    <source>
        <dbReference type="ARBA" id="ARBA00022500"/>
    </source>
</evidence>
<dbReference type="KEGG" id="tvl:FAZ95_23280"/>
<feature type="domain" description="HAMP" evidence="14">
    <location>
        <begin position="214"/>
        <end position="266"/>
    </location>
</feature>
<keyword evidence="9 11" id="KW-0807">Transducer</keyword>
<evidence type="ECO:0000313" key="15">
    <source>
        <dbReference type="EMBL" id="QCP52116.1"/>
    </source>
</evidence>
<dbReference type="GO" id="GO:0006935">
    <property type="term" value="P:chemotaxis"/>
    <property type="evidence" value="ECO:0007669"/>
    <property type="project" value="UniProtKB-KW"/>
</dbReference>
<keyword evidence="6 12" id="KW-0812">Transmembrane</keyword>
<keyword evidence="5" id="KW-0997">Cell inner membrane</keyword>
<accession>A0A4P8IUP6</accession>
<dbReference type="InterPro" id="IPR003122">
    <property type="entry name" value="Tar_rcpt_lig-bd"/>
</dbReference>
<evidence type="ECO:0000256" key="3">
    <source>
        <dbReference type="ARBA" id="ARBA00022481"/>
    </source>
</evidence>
<dbReference type="PROSITE" id="PS51257">
    <property type="entry name" value="PROKAR_LIPOPROTEIN"/>
    <property type="match status" value="1"/>
</dbReference>
<dbReference type="InterPro" id="IPR004089">
    <property type="entry name" value="MCPsignal_dom"/>
</dbReference>
<dbReference type="PANTHER" id="PTHR43531">
    <property type="entry name" value="PROTEIN ICFG"/>
    <property type="match status" value="1"/>
</dbReference>
<dbReference type="InterPro" id="IPR051310">
    <property type="entry name" value="MCP_chemotaxis"/>
</dbReference>
<dbReference type="Pfam" id="PF00672">
    <property type="entry name" value="HAMP"/>
    <property type="match status" value="1"/>
</dbReference>
<evidence type="ECO:0000256" key="2">
    <source>
        <dbReference type="ARBA" id="ARBA00022475"/>
    </source>
</evidence>
<dbReference type="GO" id="GO:0004888">
    <property type="term" value="F:transmembrane signaling receptor activity"/>
    <property type="evidence" value="ECO:0007669"/>
    <property type="project" value="InterPro"/>
</dbReference>
<evidence type="ECO:0000256" key="11">
    <source>
        <dbReference type="PROSITE-ProRule" id="PRU00284"/>
    </source>
</evidence>
<dbReference type="OrthoDB" id="9806477at2"/>
<dbReference type="Gene3D" id="1.10.287.950">
    <property type="entry name" value="Methyl-accepting chemotaxis protein"/>
    <property type="match status" value="1"/>
</dbReference>
<keyword evidence="2" id="KW-1003">Cell membrane</keyword>
<evidence type="ECO:0000256" key="10">
    <source>
        <dbReference type="ARBA" id="ARBA00029447"/>
    </source>
</evidence>
<evidence type="ECO:0000256" key="12">
    <source>
        <dbReference type="SAM" id="Phobius"/>
    </source>
</evidence>
<evidence type="ECO:0000259" key="13">
    <source>
        <dbReference type="PROSITE" id="PS50111"/>
    </source>
</evidence>
<dbReference type="Pfam" id="PF00015">
    <property type="entry name" value="MCPsignal"/>
    <property type="match status" value="1"/>
</dbReference>
<organism evidence="15 16">
    <name type="scientific">Trinickia violacea</name>
    <dbReference type="NCBI Taxonomy" id="2571746"/>
    <lineage>
        <taxon>Bacteria</taxon>
        <taxon>Pseudomonadati</taxon>
        <taxon>Pseudomonadota</taxon>
        <taxon>Betaproteobacteria</taxon>
        <taxon>Burkholderiales</taxon>
        <taxon>Burkholderiaceae</taxon>
        <taxon>Trinickia</taxon>
    </lineage>
</organism>
<keyword evidence="8 12" id="KW-0472">Membrane</keyword>
<dbReference type="SUPFAM" id="SSF58104">
    <property type="entry name" value="Methyl-accepting chemotaxis protein (MCP) signaling domain"/>
    <property type="match status" value="1"/>
</dbReference>
<dbReference type="GO" id="GO:0005886">
    <property type="term" value="C:plasma membrane"/>
    <property type="evidence" value="ECO:0007669"/>
    <property type="project" value="UniProtKB-SubCell"/>
</dbReference>
<dbReference type="PROSITE" id="PS50885">
    <property type="entry name" value="HAMP"/>
    <property type="match status" value="1"/>
</dbReference>